<name>A0A173UD94_9FIRM</name>
<evidence type="ECO:0000313" key="9">
    <source>
        <dbReference type="Proteomes" id="UP000078383"/>
    </source>
</evidence>
<reference evidence="8 9" key="1">
    <citation type="submission" date="2015-09" db="EMBL/GenBank/DDBJ databases">
        <authorList>
            <consortium name="Pathogen Informatics"/>
        </authorList>
    </citation>
    <scope>NUCLEOTIDE SEQUENCE [LARGE SCALE GENOMIC DNA]</scope>
    <source>
        <strain evidence="8 9">2789STDY5834889</strain>
    </source>
</reference>
<dbReference type="Gene3D" id="3.90.1010.20">
    <property type="match status" value="1"/>
</dbReference>
<dbReference type="GO" id="GO:0022900">
    <property type="term" value="P:electron transport chain"/>
    <property type="evidence" value="ECO:0007669"/>
    <property type="project" value="UniProtKB-UniRule"/>
</dbReference>
<evidence type="ECO:0000256" key="4">
    <source>
        <dbReference type="ARBA" id="ARBA00022643"/>
    </source>
</evidence>
<dbReference type="SMART" id="SM00900">
    <property type="entry name" value="FMN_bind"/>
    <property type="match status" value="1"/>
</dbReference>
<comment type="subunit">
    <text evidence="6">The complex is composed of six subunits: RnfA, RnfB, RnfC, RnfD, RnfE and RnfG.</text>
</comment>
<dbReference type="Proteomes" id="UP000078383">
    <property type="component" value="Unassembled WGS sequence"/>
</dbReference>
<feature type="domain" description="FMN-binding" evidence="7">
    <location>
        <begin position="105"/>
        <end position="194"/>
    </location>
</feature>
<keyword evidence="6" id="KW-0812">Transmembrane</keyword>
<evidence type="ECO:0000256" key="3">
    <source>
        <dbReference type="ARBA" id="ARBA00022630"/>
    </source>
</evidence>
<dbReference type="InterPro" id="IPR010209">
    <property type="entry name" value="Ion_transpt_RnfG/RsxG"/>
</dbReference>
<comment type="cofactor">
    <cofactor evidence="6">
        <name>FMN</name>
        <dbReference type="ChEBI" id="CHEBI:58210"/>
    </cofactor>
</comment>
<gene>
    <name evidence="6" type="primary">rnfG</name>
    <name evidence="8" type="ORF">ERS852502_01799</name>
</gene>
<keyword evidence="5 6" id="KW-0249">Electron transport</keyword>
<dbReference type="PIRSF" id="PIRSF006091">
    <property type="entry name" value="E_trnsport_RnfG"/>
    <property type="match status" value="1"/>
</dbReference>
<dbReference type="EC" id="7.-.-.-" evidence="6"/>
<feature type="modified residue" description="FMN phosphoryl threonine" evidence="6">
    <location>
        <position position="177"/>
    </location>
</feature>
<evidence type="ECO:0000256" key="6">
    <source>
        <dbReference type="HAMAP-Rule" id="MF_00479"/>
    </source>
</evidence>
<keyword evidence="4 6" id="KW-0288">FMN</keyword>
<comment type="subcellular location">
    <subcellularLocation>
        <location evidence="6">Cell membrane</location>
        <topology evidence="6">Single-pass membrane protein</topology>
    </subcellularLocation>
</comment>
<keyword evidence="6" id="KW-1133">Transmembrane helix</keyword>
<dbReference type="GO" id="GO:0010181">
    <property type="term" value="F:FMN binding"/>
    <property type="evidence" value="ECO:0007669"/>
    <property type="project" value="InterPro"/>
</dbReference>
<sequence>MNKIVKNTLILTAITVVAGLLLGVVYGVTKDPIAKAQEEAKQEAFRSVLSDAETFESDTEFDADAASALLKENGYTSDDISEVAEGKDASGETVGYVVNVTSHEGYGGDIDISVGIREDGTVTGIEMLSISETAGLGMKAKEADFKDQFKDKNVEKFTYTKTGESGDDMIDAISGATITTNAVTNAVDSALVYFQNELGGGSNE</sequence>
<comment type="similarity">
    <text evidence="6">Belongs to the RnfG family.</text>
</comment>
<organism evidence="8 9">
    <name type="scientific">[Ruminococcus] torques</name>
    <dbReference type="NCBI Taxonomy" id="33039"/>
    <lineage>
        <taxon>Bacteria</taxon>
        <taxon>Bacillati</taxon>
        <taxon>Bacillota</taxon>
        <taxon>Clostridia</taxon>
        <taxon>Lachnospirales</taxon>
        <taxon>Lachnospiraceae</taxon>
        <taxon>Mediterraneibacter</taxon>
    </lineage>
</organism>
<keyword evidence="2 6" id="KW-0597">Phosphoprotein</keyword>
<evidence type="ECO:0000256" key="5">
    <source>
        <dbReference type="ARBA" id="ARBA00022982"/>
    </source>
</evidence>
<dbReference type="Pfam" id="PF04205">
    <property type="entry name" value="FMN_bind"/>
    <property type="match status" value="1"/>
</dbReference>
<evidence type="ECO:0000256" key="2">
    <source>
        <dbReference type="ARBA" id="ARBA00022553"/>
    </source>
</evidence>
<proteinExistence type="inferred from homology"/>
<dbReference type="PANTHER" id="PTHR36118">
    <property type="entry name" value="ION-TRANSLOCATING OXIDOREDUCTASE COMPLEX SUBUNIT G"/>
    <property type="match status" value="1"/>
</dbReference>
<dbReference type="PANTHER" id="PTHR36118:SF1">
    <property type="entry name" value="ION-TRANSLOCATING OXIDOREDUCTASE COMPLEX SUBUNIT G"/>
    <property type="match status" value="1"/>
</dbReference>
<comment type="function">
    <text evidence="6">Part of a membrane-bound complex that couples electron transfer with translocation of ions across the membrane.</text>
</comment>
<keyword evidence="3 6" id="KW-0285">Flavoprotein</keyword>
<keyword evidence="6" id="KW-1003">Cell membrane</keyword>
<protein>
    <recommendedName>
        <fullName evidence="6">Ion-translocating oxidoreductase complex subunit G</fullName>
        <ecNumber evidence="6">7.-.-.-</ecNumber>
    </recommendedName>
    <alternativeName>
        <fullName evidence="6">Rnf electron transport complex subunit G</fullName>
    </alternativeName>
</protein>
<keyword evidence="1 6" id="KW-0813">Transport</keyword>
<dbReference type="EMBL" id="CZBX01000007">
    <property type="protein sequence ID" value="CUQ88534.1"/>
    <property type="molecule type" value="Genomic_DNA"/>
</dbReference>
<evidence type="ECO:0000259" key="7">
    <source>
        <dbReference type="SMART" id="SM00900"/>
    </source>
</evidence>
<dbReference type="InterPro" id="IPR007329">
    <property type="entry name" value="FMN-bd"/>
</dbReference>
<keyword evidence="6" id="KW-1278">Translocase</keyword>
<dbReference type="GO" id="GO:0005886">
    <property type="term" value="C:plasma membrane"/>
    <property type="evidence" value="ECO:0007669"/>
    <property type="project" value="UniProtKB-SubCell"/>
</dbReference>
<dbReference type="RefSeq" id="WP_020436607.1">
    <property type="nucleotide sequence ID" value="NZ_CZBR01000007.1"/>
</dbReference>
<dbReference type="NCBIfam" id="TIGR01947">
    <property type="entry name" value="rnfG"/>
    <property type="match status" value="1"/>
</dbReference>
<evidence type="ECO:0000313" key="8">
    <source>
        <dbReference type="EMBL" id="CUQ88534.1"/>
    </source>
</evidence>
<dbReference type="OrthoDB" id="9787579at2"/>
<keyword evidence="6" id="KW-0472">Membrane</keyword>
<accession>A0A173UD94</accession>
<dbReference type="HAMAP" id="MF_00479">
    <property type="entry name" value="RsxG_RnfG"/>
    <property type="match status" value="1"/>
</dbReference>
<evidence type="ECO:0000256" key="1">
    <source>
        <dbReference type="ARBA" id="ARBA00022448"/>
    </source>
</evidence>
<dbReference type="GO" id="GO:0009055">
    <property type="term" value="F:electron transfer activity"/>
    <property type="evidence" value="ECO:0007669"/>
    <property type="project" value="InterPro"/>
</dbReference>
<dbReference type="AlphaFoldDB" id="A0A173UD94"/>